<keyword evidence="5" id="KW-0067">ATP-binding</keyword>
<dbReference type="GO" id="GO:0043484">
    <property type="term" value="P:regulation of RNA splicing"/>
    <property type="evidence" value="ECO:0007669"/>
    <property type="project" value="TreeGrafter"/>
</dbReference>
<dbReference type="GO" id="GO:0004674">
    <property type="term" value="F:protein serine/threonine kinase activity"/>
    <property type="evidence" value="ECO:0007669"/>
    <property type="project" value="UniProtKB-KW"/>
</dbReference>
<name>A0A9P6L739_9AGAM</name>
<keyword evidence="4 8" id="KW-0418">Kinase</keyword>
<evidence type="ECO:0000256" key="3">
    <source>
        <dbReference type="ARBA" id="ARBA00022741"/>
    </source>
</evidence>
<keyword evidence="3" id="KW-0547">Nucleotide-binding</keyword>
<comment type="caution">
    <text evidence="8">The sequence shown here is derived from an EMBL/GenBank/DDBJ whole genome shotgun (WGS) entry which is preliminary data.</text>
</comment>
<organism evidence="8 9">
    <name type="scientific">Thelephora terrestris</name>
    <dbReference type="NCBI Taxonomy" id="56493"/>
    <lineage>
        <taxon>Eukaryota</taxon>
        <taxon>Fungi</taxon>
        <taxon>Dikarya</taxon>
        <taxon>Basidiomycota</taxon>
        <taxon>Agaricomycotina</taxon>
        <taxon>Agaricomycetes</taxon>
        <taxon>Thelephorales</taxon>
        <taxon>Thelephoraceae</taxon>
        <taxon>Thelephora</taxon>
    </lineage>
</organism>
<dbReference type="InterPro" id="IPR051175">
    <property type="entry name" value="CLK_kinases"/>
</dbReference>
<dbReference type="Gene3D" id="3.30.200.20">
    <property type="entry name" value="Phosphorylase Kinase, domain 1"/>
    <property type="match status" value="1"/>
</dbReference>
<keyword evidence="9" id="KW-1185">Reference proteome</keyword>
<evidence type="ECO:0000313" key="8">
    <source>
        <dbReference type="EMBL" id="KAF9785473.1"/>
    </source>
</evidence>
<reference evidence="8" key="1">
    <citation type="journal article" date="2020" name="Nat. Commun.">
        <title>Large-scale genome sequencing of mycorrhizal fungi provides insights into the early evolution of symbiotic traits.</title>
        <authorList>
            <person name="Miyauchi S."/>
            <person name="Kiss E."/>
            <person name="Kuo A."/>
            <person name="Drula E."/>
            <person name="Kohler A."/>
            <person name="Sanchez-Garcia M."/>
            <person name="Morin E."/>
            <person name="Andreopoulos B."/>
            <person name="Barry K.W."/>
            <person name="Bonito G."/>
            <person name="Buee M."/>
            <person name="Carver A."/>
            <person name="Chen C."/>
            <person name="Cichocki N."/>
            <person name="Clum A."/>
            <person name="Culley D."/>
            <person name="Crous P.W."/>
            <person name="Fauchery L."/>
            <person name="Girlanda M."/>
            <person name="Hayes R.D."/>
            <person name="Keri Z."/>
            <person name="LaButti K."/>
            <person name="Lipzen A."/>
            <person name="Lombard V."/>
            <person name="Magnuson J."/>
            <person name="Maillard F."/>
            <person name="Murat C."/>
            <person name="Nolan M."/>
            <person name="Ohm R.A."/>
            <person name="Pangilinan J."/>
            <person name="Pereira M.F."/>
            <person name="Perotto S."/>
            <person name="Peter M."/>
            <person name="Pfister S."/>
            <person name="Riley R."/>
            <person name="Sitrit Y."/>
            <person name="Stielow J.B."/>
            <person name="Szollosi G."/>
            <person name="Zifcakova L."/>
            <person name="Stursova M."/>
            <person name="Spatafora J.W."/>
            <person name="Tedersoo L."/>
            <person name="Vaario L.M."/>
            <person name="Yamada A."/>
            <person name="Yan M."/>
            <person name="Wang P."/>
            <person name="Xu J."/>
            <person name="Bruns T."/>
            <person name="Baldrian P."/>
            <person name="Vilgalys R."/>
            <person name="Dunand C."/>
            <person name="Henrissat B."/>
            <person name="Grigoriev I.V."/>
            <person name="Hibbett D."/>
            <person name="Nagy L.G."/>
            <person name="Martin F.M."/>
        </authorList>
    </citation>
    <scope>NUCLEOTIDE SEQUENCE</scope>
    <source>
        <strain evidence="8">UH-Tt-Lm1</strain>
    </source>
</reference>
<dbReference type="PANTHER" id="PTHR45646:SF11">
    <property type="entry name" value="SERINE_THREONINE-PROTEIN KINASE DOA"/>
    <property type="match status" value="1"/>
</dbReference>
<evidence type="ECO:0000256" key="5">
    <source>
        <dbReference type="ARBA" id="ARBA00022840"/>
    </source>
</evidence>
<dbReference type="InterPro" id="IPR011009">
    <property type="entry name" value="Kinase-like_dom_sf"/>
</dbReference>
<protein>
    <submittedName>
        <fullName evidence="8">Kinase-like domain-containing protein</fullName>
    </submittedName>
</protein>
<sequence>MSNRTVLKRGSASFNPGRATASHSKNLRTRILAAFTPPHVPSIRGRTFSIFKPSSPQEIPGQLQEAPTTVKQAQSSFQEDLKAIDPKVLANAMGGGDQPPEEPLFSSFEKGHGYFTSAAVGRSLNRYEFARKLGWAGSSSVWLALDTSTKARTYVAIKILTSQATARIVCANSIEYDAYRKIENTNPQSPGFNHCLTLRHCFTAYSEAGGHLCFVTDPLSSSLATLRPSGQNRYTLPVAKRIIKQVLLALDYLHRECGYIHTDLKSENILVTIPPPETSRIDEYIKSHPAEIYGPPLPLKSLALPLVFSRSTPLPYLDLGGSLEDISLRVVDYSEVTTVDNPRRDGFCQPPILRAPEVTLKYPWTSAIDIWTVGCLLFELLTEYHLFGQESGSYSNDLHLRLIVECLGPFPLEFLQACEDRNKYFDKNGMLLQTIDNSTPLEDFLRSLAVVDESDIPGVAAFLRRCLTLDPKLRPSTQELLKDSWLM</sequence>
<evidence type="ECO:0000256" key="4">
    <source>
        <dbReference type="ARBA" id="ARBA00022777"/>
    </source>
</evidence>
<dbReference type="Gene3D" id="1.10.510.10">
    <property type="entry name" value="Transferase(Phosphotransferase) domain 1"/>
    <property type="match status" value="1"/>
</dbReference>
<feature type="domain" description="Protein kinase" evidence="7">
    <location>
        <begin position="127"/>
        <end position="486"/>
    </location>
</feature>
<dbReference type="EMBL" id="WIUZ02000007">
    <property type="protein sequence ID" value="KAF9785473.1"/>
    <property type="molecule type" value="Genomic_DNA"/>
</dbReference>
<evidence type="ECO:0000313" key="9">
    <source>
        <dbReference type="Proteomes" id="UP000736335"/>
    </source>
</evidence>
<dbReference type="Proteomes" id="UP000736335">
    <property type="component" value="Unassembled WGS sequence"/>
</dbReference>
<dbReference type="SMART" id="SM00220">
    <property type="entry name" value="S_TKc"/>
    <property type="match status" value="1"/>
</dbReference>
<dbReference type="InterPro" id="IPR008271">
    <property type="entry name" value="Ser/Thr_kinase_AS"/>
</dbReference>
<dbReference type="AlphaFoldDB" id="A0A9P6L739"/>
<dbReference type="PANTHER" id="PTHR45646">
    <property type="entry name" value="SERINE/THREONINE-PROTEIN KINASE DOA-RELATED"/>
    <property type="match status" value="1"/>
</dbReference>
<dbReference type="OrthoDB" id="5979581at2759"/>
<dbReference type="SUPFAM" id="SSF56112">
    <property type="entry name" value="Protein kinase-like (PK-like)"/>
    <property type="match status" value="1"/>
</dbReference>
<dbReference type="Pfam" id="PF00069">
    <property type="entry name" value="Pkinase"/>
    <property type="match status" value="2"/>
</dbReference>
<gene>
    <name evidence="8" type="ORF">BJ322DRAFT_832962</name>
</gene>
<dbReference type="GO" id="GO:0005634">
    <property type="term" value="C:nucleus"/>
    <property type="evidence" value="ECO:0007669"/>
    <property type="project" value="TreeGrafter"/>
</dbReference>
<keyword evidence="1" id="KW-0723">Serine/threonine-protein kinase</keyword>
<evidence type="ECO:0000256" key="1">
    <source>
        <dbReference type="ARBA" id="ARBA00022527"/>
    </source>
</evidence>
<accession>A0A9P6L739</accession>
<dbReference type="InterPro" id="IPR000719">
    <property type="entry name" value="Prot_kinase_dom"/>
</dbReference>
<dbReference type="PROSITE" id="PS50011">
    <property type="entry name" value="PROTEIN_KINASE_DOM"/>
    <property type="match status" value="1"/>
</dbReference>
<feature type="region of interest" description="Disordered" evidence="6">
    <location>
        <begin position="1"/>
        <end position="25"/>
    </location>
</feature>
<evidence type="ECO:0000256" key="2">
    <source>
        <dbReference type="ARBA" id="ARBA00022679"/>
    </source>
</evidence>
<keyword evidence="2" id="KW-0808">Transferase</keyword>
<proteinExistence type="predicted"/>
<reference evidence="8" key="2">
    <citation type="submission" date="2020-11" db="EMBL/GenBank/DDBJ databases">
        <authorList>
            <consortium name="DOE Joint Genome Institute"/>
            <person name="Kuo A."/>
            <person name="Miyauchi S."/>
            <person name="Kiss E."/>
            <person name="Drula E."/>
            <person name="Kohler A."/>
            <person name="Sanchez-Garcia M."/>
            <person name="Andreopoulos B."/>
            <person name="Barry K.W."/>
            <person name="Bonito G."/>
            <person name="Buee M."/>
            <person name="Carver A."/>
            <person name="Chen C."/>
            <person name="Cichocki N."/>
            <person name="Clum A."/>
            <person name="Culley D."/>
            <person name="Crous P.W."/>
            <person name="Fauchery L."/>
            <person name="Girlanda M."/>
            <person name="Hayes R."/>
            <person name="Keri Z."/>
            <person name="Labutti K."/>
            <person name="Lipzen A."/>
            <person name="Lombard V."/>
            <person name="Magnuson J."/>
            <person name="Maillard F."/>
            <person name="Morin E."/>
            <person name="Murat C."/>
            <person name="Nolan M."/>
            <person name="Ohm R."/>
            <person name="Pangilinan J."/>
            <person name="Pereira M."/>
            <person name="Perotto S."/>
            <person name="Peter M."/>
            <person name="Riley R."/>
            <person name="Sitrit Y."/>
            <person name="Stielow B."/>
            <person name="Szollosi G."/>
            <person name="Zifcakova L."/>
            <person name="Stursova M."/>
            <person name="Spatafora J.W."/>
            <person name="Tedersoo L."/>
            <person name="Vaario L.-M."/>
            <person name="Yamada A."/>
            <person name="Yan M."/>
            <person name="Wang P."/>
            <person name="Xu J."/>
            <person name="Bruns T."/>
            <person name="Baldrian P."/>
            <person name="Vilgalys R."/>
            <person name="Henrissat B."/>
            <person name="Grigoriev I.V."/>
            <person name="Hibbett D."/>
            <person name="Nagy L.G."/>
            <person name="Martin F.M."/>
        </authorList>
    </citation>
    <scope>NUCLEOTIDE SEQUENCE</scope>
    <source>
        <strain evidence="8">UH-Tt-Lm1</strain>
    </source>
</reference>
<evidence type="ECO:0000256" key="6">
    <source>
        <dbReference type="SAM" id="MobiDB-lite"/>
    </source>
</evidence>
<dbReference type="GO" id="GO:0005524">
    <property type="term" value="F:ATP binding"/>
    <property type="evidence" value="ECO:0007669"/>
    <property type="project" value="UniProtKB-KW"/>
</dbReference>
<evidence type="ECO:0000259" key="7">
    <source>
        <dbReference type="PROSITE" id="PS50011"/>
    </source>
</evidence>
<dbReference type="PROSITE" id="PS00108">
    <property type="entry name" value="PROTEIN_KINASE_ST"/>
    <property type="match status" value="1"/>
</dbReference>